<dbReference type="InterPro" id="IPR029033">
    <property type="entry name" value="His_PPase_superfam"/>
</dbReference>
<evidence type="ECO:0000256" key="1">
    <source>
        <dbReference type="SAM" id="MobiDB-lite"/>
    </source>
</evidence>
<comment type="caution">
    <text evidence="3">The sequence shown here is derived from an EMBL/GenBank/DDBJ whole genome shotgun (WGS) entry which is preliminary data.</text>
</comment>
<dbReference type="Gene3D" id="3.40.50.1240">
    <property type="entry name" value="Phosphoglycerate mutase-like"/>
    <property type="match status" value="2"/>
</dbReference>
<name>A0ABT1CFM4_9PROT</name>
<dbReference type="PROSITE" id="PS00616">
    <property type="entry name" value="HIS_ACID_PHOSPHAT_1"/>
    <property type="match status" value="1"/>
</dbReference>
<dbReference type="Proteomes" id="UP001523401">
    <property type="component" value="Unassembled WGS sequence"/>
</dbReference>
<dbReference type="EMBL" id="JAMXQU010000003">
    <property type="protein sequence ID" value="MCO6159657.1"/>
    <property type="molecule type" value="Genomic_DNA"/>
</dbReference>
<feature type="chain" id="PRO_5047254138" evidence="2">
    <location>
        <begin position="34"/>
        <end position="414"/>
    </location>
</feature>
<protein>
    <submittedName>
        <fullName evidence="3">Histidine-type phosphatase</fullName>
    </submittedName>
</protein>
<dbReference type="SUPFAM" id="SSF53254">
    <property type="entry name" value="Phosphoglycerate mutase-like"/>
    <property type="match status" value="1"/>
</dbReference>
<evidence type="ECO:0000313" key="4">
    <source>
        <dbReference type="Proteomes" id="UP001523401"/>
    </source>
</evidence>
<proteinExistence type="predicted"/>
<dbReference type="Pfam" id="PF00328">
    <property type="entry name" value="His_Phos_2"/>
    <property type="match status" value="1"/>
</dbReference>
<dbReference type="InterPro" id="IPR000560">
    <property type="entry name" value="His_Pase_clade-2"/>
</dbReference>
<keyword evidence="4" id="KW-1185">Reference proteome</keyword>
<keyword evidence="2" id="KW-0732">Signal</keyword>
<reference evidence="3 4" key="1">
    <citation type="submission" date="2022-06" db="EMBL/GenBank/DDBJ databases">
        <title>Whole-genome of Asaia lannensis strain LMG 27011T.</title>
        <authorList>
            <person name="Sombolestani A."/>
        </authorList>
    </citation>
    <scope>NUCLEOTIDE SEQUENCE [LARGE SCALE GENOMIC DNA]</scope>
    <source>
        <strain evidence="3 4">NBRC 102526</strain>
    </source>
</reference>
<evidence type="ECO:0000313" key="3">
    <source>
        <dbReference type="EMBL" id="MCO6159657.1"/>
    </source>
</evidence>
<dbReference type="InterPro" id="IPR033379">
    <property type="entry name" value="Acid_Pase_AS"/>
</dbReference>
<feature type="signal peptide" evidence="2">
    <location>
        <begin position="1"/>
        <end position="33"/>
    </location>
</feature>
<evidence type="ECO:0000256" key="2">
    <source>
        <dbReference type="SAM" id="SignalP"/>
    </source>
</evidence>
<accession>A0ABT1CFM4</accession>
<feature type="region of interest" description="Disordered" evidence="1">
    <location>
        <begin position="395"/>
        <end position="414"/>
    </location>
</feature>
<organism evidence="3 4">
    <name type="scientific">Asaia lannensis NBRC 102526</name>
    <dbReference type="NCBI Taxonomy" id="1307926"/>
    <lineage>
        <taxon>Bacteria</taxon>
        <taxon>Pseudomonadati</taxon>
        <taxon>Pseudomonadota</taxon>
        <taxon>Alphaproteobacteria</taxon>
        <taxon>Acetobacterales</taxon>
        <taxon>Acetobacteraceae</taxon>
        <taxon>Asaia</taxon>
    </lineage>
</organism>
<sequence length="414" mass="45620">MNRFRMRRTGFTRGLALCCVIMGLVAGATGAWAGSPIALSASPPGPNAVLQRVVLVARHGIRSPTHEPASLKEETGLDWPDWPVASGQLTPYGRKTLDALMRDIARFYDFPCRLPGTFCLTKDEPVIWADSADDRTRESGQIMADAFSSTRRLRARSMAPGQRDPVFNAVTPEFIAAHRDRLLEETARIVALDRRARPPSVIEGLRALQATIAPQGCQVKDRPCYTAQLALSENRERPMVLGGAARAASVAENLLLVYVEGLESTRHGWLGQIEPGLLFTVVPVHDYFSDLTRRHGVLIEEKSRVMVGMIEAFLAGRDIALGDGTPVRRETRVLAFAGHDTTLDALAGHYGIDWRFSDQPDRTAPDTTLAFERWQKPDGEIVYRARVFHQSLASLRAGQGNPNPPQDVTQVPSR</sequence>
<dbReference type="RefSeq" id="WP_252849012.1">
    <property type="nucleotide sequence ID" value="NZ_BAPW01000024.1"/>
</dbReference>
<gene>
    <name evidence="3" type="ORF">NF685_06390</name>
</gene>